<protein>
    <submittedName>
        <fullName evidence="2">Predicted protein</fullName>
    </submittedName>
</protein>
<keyword evidence="3" id="KW-1185">Reference proteome</keyword>
<dbReference type="EMBL" id="GG738856">
    <property type="protein sequence ID" value="EFC47150.1"/>
    <property type="molecule type" value="Genomic_DNA"/>
</dbReference>
<gene>
    <name evidence="2" type="ORF">NAEGRDRAFT_65093</name>
</gene>
<dbReference type="PANTHER" id="PTHR34825">
    <property type="entry name" value="CONSERVED PROTEIN, WITH A WEAK D-GALACTARATE DEHYDRATASE/ALTRONATE HYDROLASE DOMAIN"/>
    <property type="match status" value="1"/>
</dbReference>
<evidence type="ECO:0000259" key="1">
    <source>
        <dbReference type="Pfam" id="PF09820"/>
    </source>
</evidence>
<proteinExistence type="predicted"/>
<evidence type="ECO:0000313" key="3">
    <source>
        <dbReference type="Proteomes" id="UP000006671"/>
    </source>
</evidence>
<sequence>MLEQKGPVRSGKVRRVIVQPKRRKLEETPATDQEMKSSAPTIDVNKIPVSSENFLDIINKKMVYVDKTDVIHDMLEFSSSIFIARPRKFGKSLILEIMLHILEGSKHLFEGLKICTNREREWTKHAVFRFNFAQNAGDVVVHLILGIEDVCNKYGITVEQMNESFKLKTVLLEFNRVVNTLTNQGCKIAVLVDEYDIPIVKYIEKDHTEEELLQIKNNSELLSQFFNEVKNNRNVSKFIVTGVAKFTKTLHFSAANHLKDVSSLPLTSTLYGYTREDLKTYFSDYLEALACKKGQSVSKLIDDIVEYYNGYCFSFSSDATVLNPFDINELLKEQSTQFKPYWIRHGRPTYIGEKPWAECVDIASWKDTSISETNFDRFEPVSISSNTFIPGPFLVQLGLLTICKKGNGYYLDFPNMEVKSTFIEALVEKNKEHLMLEHARVCQEYIRSNDSDGFADQLKSFFTCLPYAHTWRIVKFEAYYHTCLYKANVSYGV</sequence>
<dbReference type="Pfam" id="PF09820">
    <property type="entry name" value="AAA-ATPase_like"/>
    <property type="match status" value="1"/>
</dbReference>
<accession>D2V8B4</accession>
<dbReference type="RefSeq" id="XP_002679894.1">
    <property type="nucleotide sequence ID" value="XM_002679848.1"/>
</dbReference>
<name>D2V8B4_NAEGR</name>
<evidence type="ECO:0000313" key="2">
    <source>
        <dbReference type="EMBL" id="EFC47150.1"/>
    </source>
</evidence>
<dbReference type="eggNOG" id="ENOG502SUZ2">
    <property type="taxonomic scope" value="Eukaryota"/>
</dbReference>
<organism evidence="3">
    <name type="scientific">Naegleria gruberi</name>
    <name type="common">Amoeba</name>
    <dbReference type="NCBI Taxonomy" id="5762"/>
    <lineage>
        <taxon>Eukaryota</taxon>
        <taxon>Discoba</taxon>
        <taxon>Heterolobosea</taxon>
        <taxon>Tetramitia</taxon>
        <taxon>Eutetramitia</taxon>
        <taxon>Vahlkampfiidae</taxon>
        <taxon>Naegleria</taxon>
    </lineage>
</organism>
<reference evidence="2 3" key="1">
    <citation type="journal article" date="2010" name="Cell">
        <title>The genome of Naegleria gruberi illuminates early eukaryotic versatility.</title>
        <authorList>
            <person name="Fritz-Laylin L.K."/>
            <person name="Prochnik S.E."/>
            <person name="Ginger M.L."/>
            <person name="Dacks J.B."/>
            <person name="Carpenter M.L."/>
            <person name="Field M.C."/>
            <person name="Kuo A."/>
            <person name="Paredez A."/>
            <person name="Chapman J."/>
            <person name="Pham J."/>
            <person name="Shu S."/>
            <person name="Neupane R."/>
            <person name="Cipriano M."/>
            <person name="Mancuso J."/>
            <person name="Tu H."/>
            <person name="Salamov A."/>
            <person name="Lindquist E."/>
            <person name="Shapiro H."/>
            <person name="Lucas S."/>
            <person name="Grigoriev I.V."/>
            <person name="Cande W.Z."/>
            <person name="Fulton C."/>
            <person name="Rokhsar D.S."/>
            <person name="Dawson S.C."/>
        </authorList>
    </citation>
    <scope>NUCLEOTIDE SEQUENCE [LARGE SCALE GENOMIC DNA]</scope>
    <source>
        <strain evidence="2 3">NEG-M</strain>
    </source>
</reference>
<dbReference type="OMA" id="DWIEYPV"/>
<dbReference type="PANTHER" id="PTHR34825:SF1">
    <property type="entry name" value="AAA-ATPASE-LIKE DOMAIN-CONTAINING PROTEIN"/>
    <property type="match status" value="1"/>
</dbReference>
<dbReference type="STRING" id="5762.D2V8B4"/>
<feature type="domain" description="AAA-ATPase-like" evidence="1">
    <location>
        <begin position="48"/>
        <end position="249"/>
    </location>
</feature>
<dbReference type="InParanoid" id="D2V8B4"/>
<dbReference type="Proteomes" id="UP000006671">
    <property type="component" value="Unassembled WGS sequence"/>
</dbReference>
<dbReference type="GeneID" id="8861348"/>
<dbReference type="KEGG" id="ngr:NAEGRDRAFT_65093"/>
<dbReference type="OrthoDB" id="2404394at2759"/>
<dbReference type="InterPro" id="IPR018631">
    <property type="entry name" value="AAA-ATPase-like_dom"/>
</dbReference>
<dbReference type="AlphaFoldDB" id="D2V8B4"/>
<dbReference type="VEuPathDB" id="AmoebaDB:NAEGRDRAFT_65093"/>